<accession>A0A1A8XNF8</accession>
<evidence type="ECO:0000313" key="2">
    <source>
        <dbReference type="Proteomes" id="UP000199600"/>
    </source>
</evidence>
<dbReference type="EMBL" id="FLQY01000107">
    <property type="protein sequence ID" value="SBT06695.1"/>
    <property type="molecule type" value="Genomic_DNA"/>
</dbReference>
<reference evidence="1 2" key="1">
    <citation type="submission" date="2016-06" db="EMBL/GenBank/DDBJ databases">
        <authorList>
            <person name="Kjaerup R.B."/>
            <person name="Dalgaard T.S."/>
            <person name="Juul-Madsen H.R."/>
        </authorList>
    </citation>
    <scope>NUCLEOTIDE SEQUENCE [LARGE SCALE GENOMIC DNA]</scope>
    <source>
        <strain evidence="1">2</strain>
    </source>
</reference>
<name>A0A1A8XNF8_9RHOO</name>
<organism evidence="1 2">
    <name type="scientific">Candidatus Propionivibrio aalborgensis</name>
    <dbReference type="NCBI Taxonomy" id="1860101"/>
    <lineage>
        <taxon>Bacteria</taxon>
        <taxon>Pseudomonadati</taxon>
        <taxon>Pseudomonadota</taxon>
        <taxon>Betaproteobacteria</taxon>
        <taxon>Rhodocyclales</taxon>
        <taxon>Rhodocyclaceae</taxon>
        <taxon>Propionivibrio</taxon>
    </lineage>
</organism>
<dbReference type="AlphaFoldDB" id="A0A1A8XNF8"/>
<dbReference type="Proteomes" id="UP000199600">
    <property type="component" value="Unassembled WGS sequence"/>
</dbReference>
<protein>
    <recommendedName>
        <fullName evidence="3">DUF721 domain-containing protein</fullName>
    </recommendedName>
</protein>
<evidence type="ECO:0000313" key="1">
    <source>
        <dbReference type="EMBL" id="SBT06695.1"/>
    </source>
</evidence>
<sequence>MLPMQKSLENYLEAADGAGKVLAHAKLLMKLTHLYQEIAPAHLGQTSSLANFKSGTIVIHAVSGAAAAKLRQLAPTLVDGFCKRGIECNGVQIKVQARKISIQSMTSAQKPLGSRARRELEGLRDSLPNAPLRTALETLLARAATKE</sequence>
<dbReference type="InterPro" id="IPR007922">
    <property type="entry name" value="DciA-like"/>
</dbReference>
<proteinExistence type="predicted"/>
<keyword evidence="2" id="KW-1185">Reference proteome</keyword>
<dbReference type="Pfam" id="PF05258">
    <property type="entry name" value="DciA"/>
    <property type="match status" value="1"/>
</dbReference>
<gene>
    <name evidence="1" type="ORF">PROAA_1950014</name>
</gene>
<evidence type="ECO:0008006" key="3">
    <source>
        <dbReference type="Google" id="ProtNLM"/>
    </source>
</evidence>